<dbReference type="PANTHER" id="PTHR33995:SF7">
    <property type="entry name" value="BURSICON SUBUNIT ALPHA-RELATED"/>
    <property type="match status" value="1"/>
</dbReference>
<dbReference type="Proteomes" id="UP000001554">
    <property type="component" value="Chromosome 4"/>
</dbReference>
<proteinExistence type="predicted"/>
<keyword evidence="1" id="KW-1185">Reference proteome</keyword>
<dbReference type="OrthoDB" id="5977230at2759"/>
<dbReference type="KEGG" id="bfo:118414550"/>
<dbReference type="PANTHER" id="PTHR33995">
    <property type="entry name" value="PROTEIN CBG18546"/>
    <property type="match status" value="1"/>
</dbReference>
<dbReference type="OMA" id="SPIGCEC"/>
<sequence>MRGDVDQLQNGRVQLCSTCWYVKTLPVGYFPPILNELRCDTDTRCLSGYGQCKQRTQQLTVLQSVGGNFQKMTILQNFGCECGVLSGSPLHSFVAH</sequence>
<organism evidence="1 2">
    <name type="scientific">Branchiostoma floridae</name>
    <name type="common">Florida lancelet</name>
    <name type="synonym">Amphioxus</name>
    <dbReference type="NCBI Taxonomy" id="7739"/>
    <lineage>
        <taxon>Eukaryota</taxon>
        <taxon>Metazoa</taxon>
        <taxon>Chordata</taxon>
        <taxon>Cephalochordata</taxon>
        <taxon>Leptocardii</taxon>
        <taxon>Amphioxiformes</taxon>
        <taxon>Branchiostomatidae</taxon>
        <taxon>Branchiostoma</taxon>
    </lineage>
</organism>
<dbReference type="InterPro" id="IPR029034">
    <property type="entry name" value="Cystine-knot_cytokine"/>
</dbReference>
<name>A0A9J7MPP0_BRAFL</name>
<dbReference type="AlphaFoldDB" id="A0A9J7MPP0"/>
<dbReference type="GeneID" id="118414550"/>
<reference evidence="2" key="2">
    <citation type="submission" date="2025-08" db="UniProtKB">
        <authorList>
            <consortium name="RefSeq"/>
        </authorList>
    </citation>
    <scope>IDENTIFICATION</scope>
    <source>
        <strain evidence="2">S238N-H82</strain>
        <tissue evidence="2">Testes</tissue>
    </source>
</reference>
<gene>
    <name evidence="2" type="primary">LOC118414550</name>
</gene>
<protein>
    <submittedName>
        <fullName evidence="2">Uncharacterized protein T16H12.9-like</fullName>
    </submittedName>
</protein>
<dbReference type="SUPFAM" id="SSF57501">
    <property type="entry name" value="Cystine-knot cytokines"/>
    <property type="match status" value="1"/>
</dbReference>
<reference evidence="1" key="1">
    <citation type="journal article" date="2020" name="Nat. Ecol. Evol.">
        <title>Deeply conserved synteny resolves early events in vertebrate evolution.</title>
        <authorList>
            <person name="Simakov O."/>
            <person name="Marletaz F."/>
            <person name="Yue J.X."/>
            <person name="O'Connell B."/>
            <person name="Jenkins J."/>
            <person name="Brandt A."/>
            <person name="Calef R."/>
            <person name="Tung C.H."/>
            <person name="Huang T.K."/>
            <person name="Schmutz J."/>
            <person name="Satoh N."/>
            <person name="Yu J.K."/>
            <person name="Putnam N.H."/>
            <person name="Green R.E."/>
            <person name="Rokhsar D.S."/>
        </authorList>
    </citation>
    <scope>NUCLEOTIDE SEQUENCE [LARGE SCALE GENOMIC DNA]</scope>
    <source>
        <strain evidence="1">S238N-H82</strain>
    </source>
</reference>
<evidence type="ECO:0000313" key="1">
    <source>
        <dbReference type="Proteomes" id="UP000001554"/>
    </source>
</evidence>
<evidence type="ECO:0000313" key="2">
    <source>
        <dbReference type="RefSeq" id="XP_035674551.1"/>
    </source>
</evidence>
<accession>A0A9J7MPP0</accession>
<dbReference type="RefSeq" id="XP_035674551.1">
    <property type="nucleotide sequence ID" value="XM_035818658.1"/>
</dbReference>